<evidence type="ECO:0000256" key="1">
    <source>
        <dbReference type="ARBA" id="ARBA00004173"/>
    </source>
</evidence>
<dbReference type="PROSITE" id="PS51352">
    <property type="entry name" value="THIOREDOXIN_2"/>
    <property type="match status" value="1"/>
</dbReference>
<evidence type="ECO:0000313" key="11">
    <source>
        <dbReference type="Proteomes" id="UP001217918"/>
    </source>
</evidence>
<feature type="region of interest" description="Disordered" evidence="8">
    <location>
        <begin position="117"/>
        <end position="137"/>
    </location>
</feature>
<feature type="compositionally biased region" description="Acidic residues" evidence="8">
    <location>
        <begin position="401"/>
        <end position="410"/>
    </location>
</feature>
<dbReference type="InterPro" id="IPR017937">
    <property type="entry name" value="Thioredoxin_CS"/>
</dbReference>
<keyword evidence="11" id="KW-1185">Reference proteome</keyword>
<keyword evidence="6" id="KW-0496">Mitochondrion</keyword>
<sequence length="1095" mass="118750">MSTKLGSSAQWRQLLSSNSIVVADFYADWCGPCKMMAPTFEALATKHAKPGRIAFVKVDVDAHRDVASAHAVRAMPTFIVLRSGAAIDTIQGANPPALTAAVEKAVKLAGPGGAAGAGEGRTLGGAGAGAGRGRGARSLARPWNGRLNSLINAVVVFFGLYFTSLLSLDPYKAAENSSFNRVSPKPKAQESRPGGKPAARPAFKTMADLRTNDATQLAPPQQSAASQKVETIVQQARQTFGETLPAHYLTAEEFKVYQRLYGAPLRETRPEDVGISERNQGQPGLVELEADKHALLRENEEGDLEEVEYVLSVQLPAAAPLVAAADASSAAAPASEALAPLNHAQIAFLNITANNEREYEALLKLQHDFAVSSAKAKARAAQQQAEAAAEPAAEPVQDPPASEEDDEAPSDSDPVFQTRVVGESRLHKQTLLGQFGTKPSTISLPKEDLVVPIQELLGRTDPLHVREAAEREFGGPALPDSPATPESRKNRPMKAIPLDSSQHKMSVINADAFLATVIPAVYASVSSVLVEVRKRLGSGWIENLVKRADGQGPRVLDLGAGGAGLAAWQEVYAAEWEALKESGKNLGEERPPGKKTVVVGSDRLRHRISRFLHDTTFLPRLPDYVHSSLESTERHIDANPEGLPPPRKTFDLIMAAHALMPLDKQHKRDALVENLWAMLSPEGGVLIFLEKGHPRGFEAVADVRDRLVREFIMPPGPRPAPDEMTPPETEQTPSPRSREPGMLVAPCTNHAKCPMYLTPGLSSGRKDFCHFSQRFTRPPFLQRVLGASHRNHEDVKFSFVAVQRGLAIPGQDLSQVVQGAEAVDRAFAGYEEDATAAEAGPAVNGLSLPRNILPPIKRRGHVTLDLCTPAGALERWTVPRSFSKQAYHDARKARWGDLWALGAKTRVRREPRMGRAHAADMAAMDAEAAESVRDDGGVRSRRLHEGGRRQKHKAVELVMDAKTGVLGTKEPIPGSRGLPAPRRTKGGRKLNVEDLIEQSGLDGLEDEADDEEDGRWRLRRGRRTIRAAGRAVRHPVDGDDEFEQDDDEIRDVAVEELDQLVKEMEEMKRGGLAAGGDDLGLAGQGKDKKQKRTRR</sequence>
<dbReference type="Proteomes" id="UP001217918">
    <property type="component" value="Unassembled WGS sequence"/>
</dbReference>
<dbReference type="PROSITE" id="PS00194">
    <property type="entry name" value="THIOREDOXIN_1"/>
    <property type="match status" value="1"/>
</dbReference>
<feature type="region of interest" description="Disordered" evidence="8">
    <location>
        <begin position="929"/>
        <end position="951"/>
    </location>
</feature>
<dbReference type="GO" id="GO:0006412">
    <property type="term" value="P:translation"/>
    <property type="evidence" value="ECO:0007669"/>
    <property type="project" value="InterPro"/>
</dbReference>
<feature type="region of interest" description="Disordered" evidence="8">
    <location>
        <begin position="381"/>
        <end position="415"/>
    </location>
</feature>
<evidence type="ECO:0000256" key="3">
    <source>
        <dbReference type="ARBA" id="ARBA00022946"/>
    </source>
</evidence>
<dbReference type="Pfam" id="PF09243">
    <property type="entry name" value="Rsm22"/>
    <property type="match status" value="1"/>
</dbReference>
<dbReference type="CDD" id="cd02947">
    <property type="entry name" value="TRX_family"/>
    <property type="match status" value="1"/>
</dbReference>
<dbReference type="InterPro" id="IPR015324">
    <property type="entry name" value="Ribosomal_Rsm22-like"/>
</dbReference>
<dbReference type="InterPro" id="IPR029063">
    <property type="entry name" value="SAM-dependent_MTases_sf"/>
</dbReference>
<feature type="region of interest" description="Disordered" evidence="8">
    <location>
        <begin position="472"/>
        <end position="491"/>
    </location>
</feature>
<evidence type="ECO:0000256" key="8">
    <source>
        <dbReference type="SAM" id="MobiDB-lite"/>
    </source>
</evidence>
<feature type="compositionally biased region" description="Low complexity" evidence="8">
    <location>
        <begin position="381"/>
        <end position="400"/>
    </location>
</feature>
<dbReference type="GO" id="GO:0046872">
    <property type="term" value="F:metal ion binding"/>
    <property type="evidence" value="ECO:0007669"/>
    <property type="project" value="UniProtKB-KW"/>
</dbReference>
<dbReference type="GO" id="GO:0008168">
    <property type="term" value="F:methyltransferase activity"/>
    <property type="evidence" value="ECO:0007669"/>
    <property type="project" value="InterPro"/>
</dbReference>
<dbReference type="Gene3D" id="3.40.30.10">
    <property type="entry name" value="Glutaredoxin"/>
    <property type="match status" value="1"/>
</dbReference>
<dbReference type="InterPro" id="IPR052571">
    <property type="entry name" value="Mt_RNA_Methyltransferase"/>
</dbReference>
<proteinExistence type="predicted"/>
<keyword evidence="2" id="KW-0479">Metal-binding</keyword>
<feature type="region of interest" description="Disordered" evidence="8">
    <location>
        <begin position="966"/>
        <end position="986"/>
    </location>
</feature>
<accession>A0AAD9IF96</accession>
<dbReference type="InterPro" id="IPR036249">
    <property type="entry name" value="Thioredoxin-like_sf"/>
</dbReference>
<name>A0AAD9IF96_9PEZI</name>
<dbReference type="AlphaFoldDB" id="A0AAD9IF96"/>
<dbReference type="InterPro" id="IPR013766">
    <property type="entry name" value="Thioredoxin_domain"/>
</dbReference>
<feature type="compositionally biased region" description="Gly residues" evidence="8">
    <location>
        <begin position="117"/>
        <end position="133"/>
    </location>
</feature>
<evidence type="ECO:0000256" key="6">
    <source>
        <dbReference type="ARBA" id="ARBA00023128"/>
    </source>
</evidence>
<dbReference type="Gene3D" id="3.40.50.150">
    <property type="entry name" value="Vaccinia Virus protein VP39"/>
    <property type="match status" value="1"/>
</dbReference>
<feature type="region of interest" description="Disordered" evidence="8">
    <location>
        <begin position="176"/>
        <end position="200"/>
    </location>
</feature>
<dbReference type="GO" id="GO:0005763">
    <property type="term" value="C:mitochondrial small ribosomal subunit"/>
    <property type="evidence" value="ECO:0007669"/>
    <property type="project" value="TreeGrafter"/>
</dbReference>
<keyword evidence="5" id="KW-0411">Iron-sulfur</keyword>
<feature type="region of interest" description="Disordered" evidence="8">
    <location>
        <begin position="1064"/>
        <end position="1095"/>
    </location>
</feature>
<dbReference type="SUPFAM" id="SSF53335">
    <property type="entry name" value="S-adenosyl-L-methionine-dependent methyltransferases"/>
    <property type="match status" value="1"/>
</dbReference>
<evidence type="ECO:0000259" key="9">
    <source>
        <dbReference type="PROSITE" id="PS51352"/>
    </source>
</evidence>
<keyword evidence="3" id="KW-0809">Transit peptide</keyword>
<dbReference type="SUPFAM" id="SSF52833">
    <property type="entry name" value="Thioredoxin-like"/>
    <property type="match status" value="1"/>
</dbReference>
<evidence type="ECO:0000313" key="10">
    <source>
        <dbReference type="EMBL" id="KAK2075342.1"/>
    </source>
</evidence>
<evidence type="ECO:0000256" key="2">
    <source>
        <dbReference type="ARBA" id="ARBA00022723"/>
    </source>
</evidence>
<evidence type="ECO:0000256" key="5">
    <source>
        <dbReference type="ARBA" id="ARBA00023014"/>
    </source>
</evidence>
<dbReference type="PANTHER" id="PTHR13184:SF5">
    <property type="entry name" value="METHYLTRANSFERASE-LIKE PROTEIN 17, MITOCHONDRIAL"/>
    <property type="match status" value="1"/>
</dbReference>
<evidence type="ECO:0000256" key="4">
    <source>
        <dbReference type="ARBA" id="ARBA00023004"/>
    </source>
</evidence>
<feature type="region of interest" description="Disordered" evidence="8">
    <location>
        <begin position="714"/>
        <end position="740"/>
    </location>
</feature>
<evidence type="ECO:0000256" key="7">
    <source>
        <dbReference type="ARBA" id="ARBA00045681"/>
    </source>
</evidence>
<comment type="caution">
    <text evidence="10">The sequence shown here is derived from an EMBL/GenBank/DDBJ whole genome shotgun (WGS) entry which is preliminary data.</text>
</comment>
<protein>
    <recommendedName>
        <fullName evidence="9">Thioredoxin domain-containing protein</fullName>
    </recommendedName>
</protein>
<organism evidence="10 11">
    <name type="scientific">Phyllachora maydis</name>
    <dbReference type="NCBI Taxonomy" id="1825666"/>
    <lineage>
        <taxon>Eukaryota</taxon>
        <taxon>Fungi</taxon>
        <taxon>Dikarya</taxon>
        <taxon>Ascomycota</taxon>
        <taxon>Pezizomycotina</taxon>
        <taxon>Sordariomycetes</taxon>
        <taxon>Sordariomycetidae</taxon>
        <taxon>Phyllachorales</taxon>
        <taxon>Phyllachoraceae</taxon>
        <taxon>Phyllachora</taxon>
    </lineage>
</organism>
<feature type="compositionally biased region" description="Basic and acidic residues" evidence="8">
    <location>
        <begin position="930"/>
        <end position="948"/>
    </location>
</feature>
<comment type="function">
    <text evidence="7">Mitochondrial ribosome (mitoribosome) assembly factor. Binds at the interface of the head and body domains of the mitochondrial small ribosomal subunit (mt-SSU), occluding the mRNA channel and preventing compaction of the head domain towards the body. Probable inactive methyltransferase: retains the characteristic folding and ability to bind S-adenosyl-L-methionine, but it probably lost its methyltransferase activity.</text>
</comment>
<feature type="domain" description="Thioredoxin" evidence="9">
    <location>
        <begin position="1"/>
        <end position="107"/>
    </location>
</feature>
<reference evidence="10" key="1">
    <citation type="journal article" date="2023" name="Mol. Plant Microbe Interact.">
        <title>Elucidating the Obligate Nature and Biological Capacity of an Invasive Fungal Corn Pathogen.</title>
        <authorList>
            <person name="MacCready J.S."/>
            <person name="Roggenkamp E.M."/>
            <person name="Gdanetz K."/>
            <person name="Chilvers M.I."/>
        </authorList>
    </citation>
    <scope>NUCLEOTIDE SEQUENCE</scope>
    <source>
        <strain evidence="10">PM02</strain>
    </source>
</reference>
<dbReference type="GO" id="GO:0051536">
    <property type="term" value="F:iron-sulfur cluster binding"/>
    <property type="evidence" value="ECO:0007669"/>
    <property type="project" value="UniProtKB-KW"/>
</dbReference>
<keyword evidence="4" id="KW-0408">Iron</keyword>
<dbReference type="GO" id="GO:0003735">
    <property type="term" value="F:structural constituent of ribosome"/>
    <property type="evidence" value="ECO:0007669"/>
    <property type="project" value="TreeGrafter"/>
</dbReference>
<comment type="subcellular location">
    <subcellularLocation>
        <location evidence="1">Mitochondrion</location>
    </subcellularLocation>
</comment>
<dbReference type="Pfam" id="PF00085">
    <property type="entry name" value="Thioredoxin"/>
    <property type="match status" value="1"/>
</dbReference>
<dbReference type="PANTHER" id="PTHR13184">
    <property type="entry name" value="37S RIBOSOMAL PROTEIN S22"/>
    <property type="match status" value="1"/>
</dbReference>
<dbReference type="EMBL" id="JAQQPM010000009">
    <property type="protein sequence ID" value="KAK2075342.1"/>
    <property type="molecule type" value="Genomic_DNA"/>
</dbReference>
<gene>
    <name evidence="10" type="ORF">P8C59_009474</name>
</gene>